<evidence type="ECO:0000313" key="9">
    <source>
        <dbReference type="EMBL" id="GAP38215.1"/>
    </source>
</evidence>
<reference evidence="9 10" key="2">
    <citation type="journal article" date="2016" name="Science">
        <title>A bacterium that degrades and assimilates poly(ethylene terephthalate).</title>
        <authorList>
            <person name="Yoshida S."/>
            <person name="Hiraga K."/>
            <person name="Takehana T."/>
            <person name="Taniguchi I."/>
            <person name="Yamaji H."/>
            <person name="Maeda Y."/>
            <person name="Toyohara K."/>
            <person name="Miyamoto K."/>
            <person name="Kimura Y."/>
            <person name="Oda K."/>
        </authorList>
    </citation>
    <scope>NUCLEOTIDE SEQUENCE [LARGE SCALE GENOMIC DNA]</scope>
    <source>
        <strain evidence="10">NBRC 110686 / TISTR 2288 / 201-F6</strain>
    </source>
</reference>
<evidence type="ECO:0000256" key="2">
    <source>
        <dbReference type="ARBA" id="ARBA00005386"/>
    </source>
</evidence>
<dbReference type="OrthoDB" id="101857at2"/>
<dbReference type="PANTHER" id="PTHR44366:SF1">
    <property type="entry name" value="UDP-N-ACETYLGLUCOSAMINE--PEPTIDE N-ACETYLGLUCOSAMINYLTRANSFERASE 110 KDA SUBUNIT"/>
    <property type="match status" value="1"/>
</dbReference>
<comment type="pathway">
    <text evidence="1">Protein modification; protein glycosylation.</text>
</comment>
<dbReference type="PANTHER" id="PTHR44366">
    <property type="entry name" value="UDP-N-ACETYLGLUCOSAMINE--PEPTIDE N-ACETYLGLUCOSAMINYLTRANSFERASE 110 KDA SUBUNIT"/>
    <property type="match status" value="1"/>
</dbReference>
<comment type="similarity">
    <text evidence="2">Belongs to the glycosyltransferase 41 family. O-GlcNAc transferase subfamily.</text>
</comment>
<keyword evidence="4" id="KW-0328">Glycosyltransferase</keyword>
<name>A0A0K8P7P6_PISS1</name>
<evidence type="ECO:0000256" key="7">
    <source>
        <dbReference type="ARBA" id="ARBA00022803"/>
    </source>
</evidence>
<feature type="domain" description="O-GlcNAc transferase C-terminal" evidence="8">
    <location>
        <begin position="273"/>
        <end position="431"/>
    </location>
</feature>
<feature type="domain" description="O-GlcNAc transferase C-terminal" evidence="8">
    <location>
        <begin position="435"/>
        <end position="624"/>
    </location>
</feature>
<dbReference type="STRING" id="1547922.ISF6_4409"/>
<dbReference type="RefSeq" id="WP_054022086.1">
    <property type="nucleotide sequence ID" value="NZ_BBYR01000069.1"/>
</dbReference>
<proteinExistence type="inferred from homology"/>
<dbReference type="Gene3D" id="3.40.50.2000">
    <property type="entry name" value="Glycogen Phosphorylase B"/>
    <property type="match status" value="1"/>
</dbReference>
<evidence type="ECO:0000256" key="6">
    <source>
        <dbReference type="ARBA" id="ARBA00022737"/>
    </source>
</evidence>
<evidence type="ECO:0000313" key="10">
    <source>
        <dbReference type="Proteomes" id="UP000037660"/>
    </source>
</evidence>
<accession>A0A0K8P7P6</accession>
<comment type="caution">
    <text evidence="9">The sequence shown here is derived from an EMBL/GenBank/DDBJ whole genome shotgun (WGS) entry which is preliminary data.</text>
</comment>
<protein>
    <recommendedName>
        <fullName evidence="3">protein O-GlcNAc transferase</fullName>
        <ecNumber evidence="3">2.4.1.255</ecNumber>
    </recommendedName>
</protein>
<keyword evidence="6" id="KW-0677">Repeat</keyword>
<sequence length="654" mass="71986">MALVLPTPVAPPPGAAPRLRRAYERWAEGRARGDAGRWADAAAAFDQAYELAADEAYGLAAAHALIRAGRSDHALQRTTRLRGRRPSTALAYTLESHALLERGRADEAARCLAEMPAELPRDHAHWLSLGVAQHRCGRHDEAIAAFLQALGHKMDDAPTHYRLGIAFKDKGMKAEAAECVRTALLLGLDEADLAARAQLVFYEREAGRWPQAAEEMAEWCRRIDALPEGRPMETGPFTAAVLDTDPRRQLKAARHHARHIAAQVVPLPLQRARAHPGRLRIGYLSSDFHQHATSQLMAQMLESHDRGRYEVSLFSAGPNDGSPMRARIEAACEHFVELRGATQRAIAERIREARIDILVDLKGATFDAPMRAVAHRPAPLQVSWLGFPGTSGADCIDYFIGDPVVTPLAHADHYSEKIAQLPHCYQPNDARRLQVAASDRAEWGAPADKLLLCVFHQSYKISEEVFDTWCELLRRLPDAVLWLLRWNVNVEARLRAAAEARGIDPERLVFAPLLPVDEHLRRLACADLYLDAWPCNAHTTAGEALWVGVPVVTRIGEPFAQRVAASLLTTLGLPELVCDSDEAYLQRVQALAADPAARAALRARVAAGRDHGPLFDGVRFARDLEALYDRMWARAVAGLPPDHLPALDAPVAAA</sequence>
<evidence type="ECO:0000256" key="4">
    <source>
        <dbReference type="ARBA" id="ARBA00022676"/>
    </source>
</evidence>
<organism evidence="9 10">
    <name type="scientific">Piscinibacter sakaiensis</name>
    <name type="common">Ideonella sakaiensis</name>
    <dbReference type="NCBI Taxonomy" id="1547922"/>
    <lineage>
        <taxon>Bacteria</taxon>
        <taxon>Pseudomonadati</taxon>
        <taxon>Pseudomonadota</taxon>
        <taxon>Betaproteobacteria</taxon>
        <taxon>Burkholderiales</taxon>
        <taxon>Sphaerotilaceae</taxon>
        <taxon>Piscinibacter</taxon>
    </lineage>
</organism>
<dbReference type="Gene3D" id="3.40.50.11380">
    <property type="match status" value="1"/>
</dbReference>
<gene>
    <name evidence="9" type="ORF">ISF6_4409</name>
</gene>
<dbReference type="GO" id="GO:0097363">
    <property type="term" value="F:protein O-acetylglucosaminyltransferase activity"/>
    <property type="evidence" value="ECO:0007669"/>
    <property type="project" value="UniProtKB-EC"/>
</dbReference>
<evidence type="ECO:0000256" key="1">
    <source>
        <dbReference type="ARBA" id="ARBA00004922"/>
    </source>
</evidence>
<evidence type="ECO:0000256" key="5">
    <source>
        <dbReference type="ARBA" id="ARBA00022679"/>
    </source>
</evidence>
<dbReference type="Proteomes" id="UP000037660">
    <property type="component" value="Unassembled WGS sequence"/>
</dbReference>
<dbReference type="AlphaFoldDB" id="A0A0K8P7P6"/>
<dbReference type="SUPFAM" id="SSF48452">
    <property type="entry name" value="TPR-like"/>
    <property type="match status" value="1"/>
</dbReference>
<dbReference type="Pfam" id="PF13844">
    <property type="entry name" value="Glyco_transf_41"/>
    <property type="match status" value="2"/>
</dbReference>
<dbReference type="InterPro" id="IPR037919">
    <property type="entry name" value="OGT"/>
</dbReference>
<reference evidence="10" key="1">
    <citation type="submission" date="2015-07" db="EMBL/GenBank/DDBJ databases">
        <title>Discovery of a poly(ethylene terephthalate assimilation.</title>
        <authorList>
            <person name="Yoshida S."/>
            <person name="Hiraga K."/>
            <person name="Takehana T."/>
            <person name="Taniguchi I."/>
            <person name="Yamaji H."/>
            <person name="Maeda Y."/>
            <person name="Toyohara K."/>
            <person name="Miyamoto K."/>
            <person name="Kimura Y."/>
            <person name="Oda K."/>
        </authorList>
    </citation>
    <scope>NUCLEOTIDE SEQUENCE [LARGE SCALE GENOMIC DNA]</scope>
    <source>
        <strain evidence="10">NBRC 110686 / TISTR 2288 / 201-F6</strain>
    </source>
</reference>
<dbReference type="SUPFAM" id="SSF53756">
    <property type="entry name" value="UDP-Glycosyltransferase/glycogen phosphorylase"/>
    <property type="match status" value="1"/>
</dbReference>
<dbReference type="SMART" id="SM00028">
    <property type="entry name" value="TPR"/>
    <property type="match status" value="3"/>
</dbReference>
<keyword evidence="7" id="KW-0802">TPR repeat</keyword>
<dbReference type="EC" id="2.4.1.255" evidence="3"/>
<dbReference type="InterPro" id="IPR011990">
    <property type="entry name" value="TPR-like_helical_dom_sf"/>
</dbReference>
<keyword evidence="5" id="KW-0808">Transferase</keyword>
<dbReference type="EMBL" id="BBYR01000069">
    <property type="protein sequence ID" value="GAP38215.1"/>
    <property type="molecule type" value="Genomic_DNA"/>
</dbReference>
<keyword evidence="10" id="KW-1185">Reference proteome</keyword>
<evidence type="ECO:0000256" key="3">
    <source>
        <dbReference type="ARBA" id="ARBA00011970"/>
    </source>
</evidence>
<dbReference type="Gene3D" id="1.25.40.10">
    <property type="entry name" value="Tetratricopeptide repeat domain"/>
    <property type="match status" value="1"/>
</dbReference>
<dbReference type="InterPro" id="IPR019734">
    <property type="entry name" value="TPR_rpt"/>
</dbReference>
<evidence type="ECO:0000259" key="8">
    <source>
        <dbReference type="Pfam" id="PF13844"/>
    </source>
</evidence>
<dbReference type="GO" id="GO:0006493">
    <property type="term" value="P:protein O-linked glycosylation"/>
    <property type="evidence" value="ECO:0007669"/>
    <property type="project" value="InterPro"/>
</dbReference>
<dbReference type="InterPro" id="IPR029489">
    <property type="entry name" value="OGT/SEC/SPY_C"/>
</dbReference>